<dbReference type="RefSeq" id="WP_010466273.1">
    <property type="nucleotide sequence ID" value="NZ_CP005961.1"/>
</dbReference>
<name>A0A024EL88_9PSED</name>
<geneLocation type="plasmid" evidence="2"/>
<dbReference type="AlphaFoldDB" id="A0A024EL88"/>
<organism evidence="1 2">
    <name type="scientific">Pseudomonas mandelii JR-1</name>
    <dbReference type="NCBI Taxonomy" id="1147786"/>
    <lineage>
        <taxon>Bacteria</taxon>
        <taxon>Pseudomonadati</taxon>
        <taxon>Pseudomonadota</taxon>
        <taxon>Gammaproteobacteria</taxon>
        <taxon>Pseudomonadales</taxon>
        <taxon>Pseudomonadaceae</taxon>
        <taxon>Pseudomonas</taxon>
    </lineage>
</organism>
<keyword evidence="1" id="KW-0614">Plasmid</keyword>
<gene>
    <name evidence="1" type="ORF">OU5_P0300</name>
</gene>
<dbReference type="EMBL" id="CP005961">
    <property type="protein sequence ID" value="AHZ73552.1"/>
    <property type="molecule type" value="Genomic_DNA"/>
</dbReference>
<evidence type="ECO:0000313" key="2">
    <source>
        <dbReference type="Proteomes" id="UP000026913"/>
    </source>
</evidence>
<proteinExistence type="predicted"/>
<accession>A0A024EL88</accession>
<sequence>MLTPDQKFTAMRGDVELTAEVSPCCFMYGSGLQITVYLPDRGRTYVLKKEIPIKDATEADCHALLETVGVVPCKNCQKPAFDPATCGTTRDGECETCFLDKAMAKFNKSEKDFQEKLVKDDAKHKAKGFTHRVMAWVHPASGDDYQMIIWMVNPSDADIVAQLKKKKSTVTNDYKLIVL</sequence>
<reference evidence="1 2" key="1">
    <citation type="journal article" date="2012" name="J. Bacteriol.">
        <title>Genome sequence of cold-adapted Pseudomonas mandelii strain JR-1.</title>
        <authorList>
            <person name="Jang S.H."/>
            <person name="Kim J."/>
            <person name="Kim J."/>
            <person name="Hong S."/>
            <person name="Lee C."/>
        </authorList>
    </citation>
    <scope>NUCLEOTIDE SEQUENCE [LARGE SCALE GENOMIC DNA]</scope>
    <source>
        <strain evidence="1 2">JR-1</strain>
        <plasmid evidence="2">Plasmid</plasmid>
    </source>
</reference>
<dbReference type="KEGG" id="pman:OU5_P0300"/>
<dbReference type="OrthoDB" id="6896637at2"/>
<protein>
    <submittedName>
        <fullName evidence="1">Uncharacterized protein</fullName>
    </submittedName>
</protein>
<dbReference type="HOGENOM" id="CLU_112345_0_0_6"/>
<evidence type="ECO:0000313" key="1">
    <source>
        <dbReference type="EMBL" id="AHZ73552.1"/>
    </source>
</evidence>
<dbReference type="Proteomes" id="UP000026913">
    <property type="component" value="Plasmid unnamed"/>
</dbReference>